<dbReference type="SMART" id="SM00149">
    <property type="entry name" value="PLCYc"/>
    <property type="match status" value="1"/>
</dbReference>
<accession>A0AA38RFA1</accession>
<evidence type="ECO:0000256" key="4">
    <source>
        <dbReference type="ARBA" id="ARBA00023098"/>
    </source>
</evidence>
<dbReference type="InterPro" id="IPR001711">
    <property type="entry name" value="PLipase_C_Pinositol-sp_Y"/>
</dbReference>
<evidence type="ECO:0000256" key="1">
    <source>
        <dbReference type="ARBA" id="ARBA00001195"/>
    </source>
</evidence>
<keyword evidence="4 7" id="KW-0443">Lipid metabolism</keyword>
<keyword evidence="11" id="KW-1185">Reference proteome</keyword>
<evidence type="ECO:0000256" key="7">
    <source>
        <dbReference type="RuleBase" id="RU361133"/>
    </source>
</evidence>
<dbReference type="GO" id="GO:0051209">
    <property type="term" value="P:release of sequestered calcium ion into cytosol"/>
    <property type="evidence" value="ECO:0007669"/>
    <property type="project" value="TreeGrafter"/>
</dbReference>
<dbReference type="EMBL" id="JANBVO010000037">
    <property type="protein sequence ID" value="KAJ9136915.1"/>
    <property type="molecule type" value="Genomic_DNA"/>
</dbReference>
<dbReference type="Gene3D" id="3.20.20.190">
    <property type="entry name" value="Phosphatidylinositol (PI) phosphodiesterase"/>
    <property type="match status" value="1"/>
</dbReference>
<evidence type="ECO:0000256" key="8">
    <source>
        <dbReference type="SAM" id="MobiDB-lite"/>
    </source>
</evidence>
<dbReference type="InterPro" id="IPR000909">
    <property type="entry name" value="PLipase_C_PInositol-sp_X_dom"/>
</dbReference>
<dbReference type="PRINTS" id="PR00390">
    <property type="entry name" value="PHPHLIPASEC"/>
</dbReference>
<name>A0AA38RFA1_9PEZI</name>
<keyword evidence="5" id="KW-0807">Transducer</keyword>
<dbReference type="SMART" id="SM00148">
    <property type="entry name" value="PLCXc"/>
    <property type="match status" value="1"/>
</dbReference>
<dbReference type="FunFam" id="3.20.20.190:FF:000039">
    <property type="entry name" value="Phosphoinositide phospholipase C"/>
    <property type="match status" value="1"/>
</dbReference>
<feature type="domain" description="PI-PLC Y-box" evidence="9">
    <location>
        <begin position="314"/>
        <end position="432"/>
    </location>
</feature>
<keyword evidence="2 7" id="KW-0378">Hydrolase</keyword>
<dbReference type="Proteomes" id="UP001174694">
    <property type="component" value="Unassembled WGS sequence"/>
</dbReference>
<evidence type="ECO:0000313" key="11">
    <source>
        <dbReference type="Proteomes" id="UP001174694"/>
    </source>
</evidence>
<dbReference type="Pfam" id="PF00387">
    <property type="entry name" value="PI-PLC-Y"/>
    <property type="match status" value="1"/>
</dbReference>
<gene>
    <name evidence="10" type="ORF">NKR23_g9550</name>
</gene>
<dbReference type="PROSITE" id="PS50007">
    <property type="entry name" value="PIPLC_X_DOMAIN"/>
    <property type="match status" value="1"/>
</dbReference>
<comment type="function">
    <text evidence="6">The production of the second messenger molecules diacylglycerol (DAG) and inositol 1,4,5-trisphosphate (IP3) is mediated by activated phosphatidylinositol-specific phospholipase C enzymes.</text>
</comment>
<evidence type="ECO:0000256" key="2">
    <source>
        <dbReference type="ARBA" id="ARBA00022801"/>
    </source>
</evidence>
<evidence type="ECO:0000259" key="9">
    <source>
        <dbReference type="PROSITE" id="PS50008"/>
    </source>
</evidence>
<dbReference type="EC" id="3.1.4.11" evidence="7"/>
<comment type="catalytic activity">
    <reaction evidence="1 7">
        <text>a 1,2-diacyl-sn-glycero-3-phospho-(1D-myo-inositol-4,5-bisphosphate) + H2O = 1D-myo-inositol 1,4,5-trisphosphate + a 1,2-diacyl-sn-glycerol + H(+)</text>
        <dbReference type="Rhea" id="RHEA:33179"/>
        <dbReference type="ChEBI" id="CHEBI:15377"/>
        <dbReference type="ChEBI" id="CHEBI:15378"/>
        <dbReference type="ChEBI" id="CHEBI:17815"/>
        <dbReference type="ChEBI" id="CHEBI:58456"/>
        <dbReference type="ChEBI" id="CHEBI:203600"/>
        <dbReference type="EC" id="3.1.4.11"/>
    </reaction>
</comment>
<dbReference type="InterPro" id="IPR035892">
    <property type="entry name" value="C2_domain_sf"/>
</dbReference>
<feature type="compositionally biased region" description="Acidic residues" evidence="8">
    <location>
        <begin position="274"/>
        <end position="291"/>
    </location>
</feature>
<comment type="caution">
    <text evidence="10">The sequence shown here is derived from an EMBL/GenBank/DDBJ whole genome shotgun (WGS) entry which is preliminary data.</text>
</comment>
<dbReference type="AlphaFoldDB" id="A0AA38RFA1"/>
<organism evidence="10 11">
    <name type="scientific">Pleurostoma richardsiae</name>
    <dbReference type="NCBI Taxonomy" id="41990"/>
    <lineage>
        <taxon>Eukaryota</taxon>
        <taxon>Fungi</taxon>
        <taxon>Dikarya</taxon>
        <taxon>Ascomycota</taxon>
        <taxon>Pezizomycotina</taxon>
        <taxon>Sordariomycetes</taxon>
        <taxon>Sordariomycetidae</taxon>
        <taxon>Calosphaeriales</taxon>
        <taxon>Pleurostomataceae</taxon>
        <taxon>Pleurostoma</taxon>
    </lineage>
</organism>
<reference evidence="10" key="1">
    <citation type="submission" date="2022-07" db="EMBL/GenBank/DDBJ databases">
        <title>Fungi with potential for degradation of polypropylene.</title>
        <authorList>
            <person name="Gostincar C."/>
        </authorList>
    </citation>
    <scope>NUCLEOTIDE SEQUENCE</scope>
    <source>
        <strain evidence="10">EXF-13308</strain>
    </source>
</reference>
<sequence length="587" mass="65000">MADSALASRLAGLNPFRRSAREEDEEDIGEEIDNKTVAGGGHSARPTEVTKHQLRVSHALKSFLVDRGVLSLEDAGMNSDEPTPALRALLGKPHISVPPHITDRSHTLPEYFVSSSHNTYLIAHQLYGTSSASAYETALNTGSRCVEIDAWDDADHKDEPKVTHGYTLVSHIPFRVVCETIRDVVDREAAQSADAQGYPAAPILISLENHCGPAGQLRLVEIMKEVWGERLLSEEVRRRGHQEQEQDDTADKHVTLRELGSKIVVIVEYHLPDEPESDESDDSSSSEDEEEREARHAYKEKKKAATSTGIIPELAALGLYAQSVKPTNNSWFEDGGLKDGPHNHLINVSEVGLASHMPGSSAKIAHHNARHLMRVFPKGTRISSRNLRPVPFWGLGAQICALNWQTFGASMQLNDALFSGTDGFALKPAALRPGGSGVPGTGRRRLLRLHVAGATDVPVPQDREADEIRPYLTCTLVQPGELEGAPPKRKTGTYRHHKLGMLHRGENPPVTDPVWDEALEWEHEDTELEFLRLMIKSDDSFSRNPIFAVAAVRLMYVVPGWTFIRMLDLKGRETKCSLLVKFEFEDL</sequence>
<proteinExistence type="predicted"/>
<dbReference type="Gene3D" id="2.60.40.150">
    <property type="entry name" value="C2 domain"/>
    <property type="match status" value="1"/>
</dbReference>
<evidence type="ECO:0000256" key="6">
    <source>
        <dbReference type="ARBA" id="ARBA00059664"/>
    </source>
</evidence>
<dbReference type="InterPro" id="IPR001192">
    <property type="entry name" value="PI-PLC_fam"/>
</dbReference>
<evidence type="ECO:0000256" key="5">
    <source>
        <dbReference type="ARBA" id="ARBA00023224"/>
    </source>
</evidence>
<dbReference type="SUPFAM" id="SSF49562">
    <property type="entry name" value="C2 domain (Calcium/lipid-binding domain, CaLB)"/>
    <property type="match status" value="1"/>
</dbReference>
<evidence type="ECO:0000313" key="10">
    <source>
        <dbReference type="EMBL" id="KAJ9136915.1"/>
    </source>
</evidence>
<feature type="compositionally biased region" description="Acidic residues" evidence="8">
    <location>
        <begin position="22"/>
        <end position="31"/>
    </location>
</feature>
<feature type="region of interest" description="Disordered" evidence="8">
    <location>
        <begin position="270"/>
        <end position="303"/>
    </location>
</feature>
<evidence type="ECO:0000256" key="3">
    <source>
        <dbReference type="ARBA" id="ARBA00022963"/>
    </source>
</evidence>
<feature type="region of interest" description="Disordered" evidence="8">
    <location>
        <begin position="17"/>
        <end position="48"/>
    </location>
</feature>
<dbReference type="CDD" id="cd08598">
    <property type="entry name" value="PI-PLC1c_yeast"/>
    <property type="match status" value="1"/>
</dbReference>
<dbReference type="PANTHER" id="PTHR10336:SF169">
    <property type="entry name" value="PHOSPHOINOSITIDE PHOSPHOLIPASE C"/>
    <property type="match status" value="1"/>
</dbReference>
<dbReference type="Pfam" id="PF00388">
    <property type="entry name" value="PI-PLC-X"/>
    <property type="match status" value="1"/>
</dbReference>
<dbReference type="GO" id="GO:0048015">
    <property type="term" value="P:phosphatidylinositol-mediated signaling"/>
    <property type="evidence" value="ECO:0007669"/>
    <property type="project" value="TreeGrafter"/>
</dbReference>
<dbReference type="GO" id="GO:0004435">
    <property type="term" value="F:phosphatidylinositol-4,5-bisphosphate phospholipase C activity"/>
    <property type="evidence" value="ECO:0007669"/>
    <property type="project" value="UniProtKB-EC"/>
</dbReference>
<dbReference type="GO" id="GO:0016042">
    <property type="term" value="P:lipid catabolic process"/>
    <property type="evidence" value="ECO:0007669"/>
    <property type="project" value="UniProtKB-KW"/>
</dbReference>
<keyword evidence="3 7" id="KW-0442">Lipid degradation</keyword>
<dbReference type="PROSITE" id="PS50008">
    <property type="entry name" value="PIPLC_Y_DOMAIN"/>
    <property type="match status" value="1"/>
</dbReference>
<dbReference type="PANTHER" id="PTHR10336">
    <property type="entry name" value="PHOSPHOINOSITIDE-SPECIFIC PHOSPHOLIPASE C FAMILY PROTEIN"/>
    <property type="match status" value="1"/>
</dbReference>
<protein>
    <recommendedName>
        <fullName evidence="7">Phosphoinositide phospholipase C</fullName>
        <ecNumber evidence="7">3.1.4.11</ecNumber>
    </recommendedName>
</protein>
<dbReference type="SUPFAM" id="SSF51695">
    <property type="entry name" value="PLC-like phosphodiesterases"/>
    <property type="match status" value="1"/>
</dbReference>
<dbReference type="InterPro" id="IPR017946">
    <property type="entry name" value="PLC-like_Pdiesterase_TIM-brl"/>
</dbReference>